<dbReference type="EMBL" id="JBHTAT010000005">
    <property type="protein sequence ID" value="MFC7257347.1"/>
    <property type="molecule type" value="Genomic_DNA"/>
</dbReference>
<dbReference type="GeneID" id="96955654"/>
<organism evidence="2 3">
    <name type="scientific">Haloplanus litoreus</name>
    <dbReference type="NCBI Taxonomy" id="767515"/>
    <lineage>
        <taxon>Archaea</taxon>
        <taxon>Methanobacteriati</taxon>
        <taxon>Methanobacteriota</taxon>
        <taxon>Stenosarchaea group</taxon>
        <taxon>Halobacteria</taxon>
        <taxon>Halobacteriales</taxon>
        <taxon>Haloferacaceae</taxon>
        <taxon>Haloplanus</taxon>
    </lineage>
</organism>
<dbReference type="Gene3D" id="3.30.950.30">
    <property type="entry name" value="Schlafen, AAA domain"/>
    <property type="match status" value="1"/>
</dbReference>
<keyword evidence="2" id="KW-0547">Nucleotide-binding</keyword>
<accession>A0ABD6A4S4</accession>
<reference evidence="2" key="1">
    <citation type="journal article" date="2014" name="Int. J. Syst. Evol. Microbiol.">
        <title>Complete genome sequence of Corynebacterium casei LMG S-19264T (=DSM 44701T), isolated from a smear-ripened cheese.</title>
        <authorList>
            <consortium name="US DOE Joint Genome Institute (JGI-PGF)"/>
            <person name="Walter F."/>
            <person name="Albersmeier A."/>
            <person name="Kalinowski J."/>
            <person name="Ruckert C."/>
        </authorList>
    </citation>
    <scope>NUCLEOTIDE SEQUENCE [LARGE SCALE GENOMIC DNA]</scope>
    <source>
        <strain evidence="2">CGMCC 4.163</strain>
    </source>
</reference>
<proteinExistence type="predicted"/>
<name>A0ABD6A4S4_9EURY</name>
<keyword evidence="2" id="KW-0067">ATP-binding</keyword>
<dbReference type="EMBL" id="JBHTAT010000005">
    <property type="protein sequence ID" value="MFC7257260.1"/>
    <property type="molecule type" value="Genomic_DNA"/>
</dbReference>
<gene>
    <name evidence="1" type="ORF">ACFQKE_18575</name>
    <name evidence="2" type="ORF">ACFQKE_19030</name>
</gene>
<reference evidence="2" key="3">
    <citation type="submission" date="2024-09" db="EMBL/GenBank/DDBJ databases">
        <authorList>
            <person name="Sun Q."/>
        </authorList>
    </citation>
    <scope>NUCLEOTIDE SEQUENCE</scope>
    <source>
        <strain evidence="2">CGMCC 4.163</strain>
    </source>
</reference>
<reference evidence="3" key="2">
    <citation type="journal article" date="2019" name="Int. J. Syst. Evol. Microbiol.">
        <title>The Global Catalogue of Microorganisms (GCM) 10K type strain sequencing project: providing services to taxonomists for standard genome sequencing and annotation.</title>
        <authorList>
            <consortium name="The Broad Institute Genomics Platform"/>
            <consortium name="The Broad Institute Genome Sequencing Center for Infectious Disease"/>
            <person name="Wu L."/>
            <person name="Ma J."/>
        </authorList>
    </citation>
    <scope>NUCLEOTIDE SEQUENCE [LARGE SCALE GENOMIC DNA]</scope>
    <source>
        <strain evidence="3">GX21</strain>
    </source>
</reference>
<evidence type="ECO:0000313" key="3">
    <source>
        <dbReference type="Proteomes" id="UP001596434"/>
    </source>
</evidence>
<evidence type="ECO:0000313" key="2">
    <source>
        <dbReference type="EMBL" id="MFC7257347.1"/>
    </source>
</evidence>
<sequence>MDRDRYKSGNFLYFSTFMNKEEALELIDRLGGDEQAWVDLKSDYYIKGNLYLEAEFVKDVQSLANVLDAREDRYLLIGCDEDGGVVGVSEGAEDEDADTRHLLSFEADDLQDIIDSRLSPGPQLSLHSFVEDGSKFAVLVVNRVKKPPCVTTSKLEDDEGSVELRENEIWVRKSSGKKEVDRDEFESIVEYRIEQERASLMRGIRRVVELDPESIATIGDLEPNEKAEADITFSIDEEGDYTVSSEVTRDSFTKLSHDLEADIHRRDSNPEHYTSLYDLMRYYAGYDKLGLDDDAVRLLAESALKNWIPGILWLDQAEPDQATEVLQTVPDEHSIRTTVCKLLVLTGDRDTFDRYLSESSSISNPRFDADNYREQFGQSVDSQLDVMGKNLDRVEYEDFDLELDYESFDDDELRTLISEVASVWLECDDDDTCKDLKYALVNLELALGTRIF</sequence>
<dbReference type="GO" id="GO:0005524">
    <property type="term" value="F:ATP binding"/>
    <property type="evidence" value="ECO:0007669"/>
    <property type="project" value="UniProtKB-KW"/>
</dbReference>
<dbReference type="InterPro" id="IPR038461">
    <property type="entry name" value="Schlafen_AlbA_2_dom_sf"/>
</dbReference>
<dbReference type="RefSeq" id="WP_340696134.1">
    <property type="nucleotide sequence ID" value="NZ_JBHTAT010000005.1"/>
</dbReference>
<dbReference type="AlphaFoldDB" id="A0ABD6A4S4"/>
<dbReference type="Proteomes" id="UP001596434">
    <property type="component" value="Unassembled WGS sequence"/>
</dbReference>
<keyword evidence="3" id="KW-1185">Reference proteome</keyword>
<evidence type="ECO:0000313" key="1">
    <source>
        <dbReference type="EMBL" id="MFC7257260.1"/>
    </source>
</evidence>
<protein>
    <submittedName>
        <fullName evidence="2">ATP-binding protein</fullName>
    </submittedName>
</protein>
<comment type="caution">
    <text evidence="2">The sequence shown here is derived from an EMBL/GenBank/DDBJ whole genome shotgun (WGS) entry which is preliminary data.</text>
</comment>